<evidence type="ECO:0000313" key="6">
    <source>
        <dbReference type="Proteomes" id="UP001432180"/>
    </source>
</evidence>
<proteinExistence type="predicted"/>
<dbReference type="Proteomes" id="UP001432180">
    <property type="component" value="Chromosome"/>
</dbReference>
<dbReference type="EMBL" id="CP121472">
    <property type="protein sequence ID" value="WPL19175.1"/>
    <property type="molecule type" value="Genomic_DNA"/>
</dbReference>
<dbReference type="Pfam" id="PF12729">
    <property type="entry name" value="4HB_MCP_1"/>
    <property type="match status" value="1"/>
</dbReference>
<dbReference type="CDD" id="cd19411">
    <property type="entry name" value="MCP2201-like_sensor"/>
    <property type="match status" value="1"/>
</dbReference>
<dbReference type="SMART" id="SM00267">
    <property type="entry name" value="GGDEF"/>
    <property type="match status" value="1"/>
</dbReference>
<dbReference type="InterPro" id="IPR029787">
    <property type="entry name" value="Nucleotide_cyclase"/>
</dbReference>
<dbReference type="InterPro" id="IPR043128">
    <property type="entry name" value="Rev_trsase/Diguanyl_cyclase"/>
</dbReference>
<dbReference type="PANTHER" id="PTHR46663">
    <property type="entry name" value="DIGUANYLATE CYCLASE DGCT-RELATED"/>
    <property type="match status" value="1"/>
</dbReference>
<feature type="transmembrane region" description="Helical" evidence="3">
    <location>
        <begin position="36"/>
        <end position="56"/>
    </location>
</feature>
<sequence>MHAPEPRLPVAAPTGESTNQRATATLCQEPRSPCPMLATGFAIVFLLLMIEVALSLSQMHSMQSRLAQVVEEYSVRAALAQDMQRSSRERAIVLHAMLSSEDPFERDELLVQLRNLGSEFLTARDRIEAMALSEDERKLLRQQGELSRTAGALQYQVIDLLAEERIQEAKAILLRQAIPAQERALAVIQDLAALQQAHNRDALTATSEEFRRADRLLLILGGVTLLLSALVAGFVLHRTDAMLAALKRSNAELLDARERLEERVAERTADLRRANAKLQTEIQERRRAQRELAFIATHDDLTKLPNRALFKEHLEQGQARARRAETRLALLFIDLDGFKAINDSLGHEAGDQVLREVARRLKSRVREQDLVARLGGDEFALLLEQVHQPEDAAKVADKVIDSLSRPIAVAGDMHRIGASIGIAFYPEDARDPDGLVRLADNAMYAAKGSGKGHYRFHRAPRLTAGIDLMPFQW</sequence>
<feature type="coiled-coil region" evidence="1">
    <location>
        <begin position="243"/>
        <end position="291"/>
    </location>
</feature>
<keyword evidence="3" id="KW-0812">Transmembrane</keyword>
<dbReference type="NCBIfam" id="TIGR00254">
    <property type="entry name" value="GGDEF"/>
    <property type="match status" value="1"/>
</dbReference>
<dbReference type="PANTHER" id="PTHR46663:SF2">
    <property type="entry name" value="GGDEF DOMAIN-CONTAINING PROTEIN"/>
    <property type="match status" value="1"/>
</dbReference>
<evidence type="ECO:0000256" key="3">
    <source>
        <dbReference type="SAM" id="Phobius"/>
    </source>
</evidence>
<keyword evidence="6" id="KW-1185">Reference proteome</keyword>
<keyword evidence="5" id="KW-0548">Nucleotidyltransferase</keyword>
<reference evidence="5 6" key="1">
    <citation type="journal article" date="2023" name="Microorganisms">
        <title>Thiorhodovibrio frisius and Trv. litoralis spp. nov., Two Novel Members from a Clade of Fastidious Purple Sulfur Bacteria That Exhibit Unique Red-Shifted Light-Harvesting Capabilities.</title>
        <authorList>
            <person name="Methner A."/>
            <person name="Kuzyk S.B."/>
            <person name="Petersen J."/>
            <person name="Bauer S."/>
            <person name="Brinkmann H."/>
            <person name="Sichau K."/>
            <person name="Wanner G."/>
            <person name="Wolf J."/>
            <person name="Neumann-Schaal M."/>
            <person name="Henke P."/>
            <person name="Tank M."/>
            <person name="Sproer C."/>
            <person name="Bunk B."/>
            <person name="Overmann J."/>
        </authorList>
    </citation>
    <scope>NUCLEOTIDE SEQUENCE [LARGE SCALE GENOMIC DNA]</scope>
    <source>
        <strain evidence="5 6">DSM 6702</strain>
    </source>
</reference>
<dbReference type="SUPFAM" id="SSF55073">
    <property type="entry name" value="Nucleotide cyclase"/>
    <property type="match status" value="1"/>
</dbReference>
<dbReference type="CDD" id="cd01949">
    <property type="entry name" value="GGDEF"/>
    <property type="match status" value="1"/>
</dbReference>
<protein>
    <submittedName>
        <fullName evidence="5">Diguanylate cyclase YegE</fullName>
        <ecNumber evidence="5">2.7.7.65</ecNumber>
    </submittedName>
</protein>
<dbReference type="InterPro" id="IPR052163">
    <property type="entry name" value="DGC-Regulatory_Protein"/>
</dbReference>
<dbReference type="InterPro" id="IPR000160">
    <property type="entry name" value="GGDEF_dom"/>
</dbReference>
<keyword evidence="5" id="KW-0808">Transferase</keyword>
<accession>A0ABZ0SDR7</accession>
<dbReference type="EC" id="2.7.7.65" evidence="5"/>
<gene>
    <name evidence="5" type="primary">yegE_2</name>
    <name evidence="5" type="ORF">Thiowin_04282</name>
</gene>
<feature type="transmembrane region" description="Helical" evidence="3">
    <location>
        <begin position="216"/>
        <end position="236"/>
    </location>
</feature>
<evidence type="ECO:0000256" key="2">
    <source>
        <dbReference type="SAM" id="MobiDB-lite"/>
    </source>
</evidence>
<dbReference type="InterPro" id="IPR024478">
    <property type="entry name" value="HlyB_4HB_MCP"/>
</dbReference>
<keyword evidence="3" id="KW-1133">Transmembrane helix</keyword>
<dbReference type="InterPro" id="IPR047347">
    <property type="entry name" value="YvaQ-like_sensor"/>
</dbReference>
<evidence type="ECO:0000313" key="5">
    <source>
        <dbReference type="EMBL" id="WPL19175.1"/>
    </source>
</evidence>
<feature type="domain" description="GGDEF" evidence="4">
    <location>
        <begin position="326"/>
        <end position="459"/>
    </location>
</feature>
<evidence type="ECO:0000256" key="1">
    <source>
        <dbReference type="SAM" id="Coils"/>
    </source>
</evidence>
<feature type="region of interest" description="Disordered" evidence="2">
    <location>
        <begin position="1"/>
        <end position="20"/>
    </location>
</feature>
<name>A0ABZ0SDR7_9GAMM</name>
<keyword evidence="1" id="KW-0175">Coiled coil</keyword>
<dbReference type="Pfam" id="PF00990">
    <property type="entry name" value="GGDEF"/>
    <property type="match status" value="1"/>
</dbReference>
<dbReference type="GO" id="GO:0052621">
    <property type="term" value="F:diguanylate cyclase activity"/>
    <property type="evidence" value="ECO:0007669"/>
    <property type="project" value="UniProtKB-EC"/>
</dbReference>
<keyword evidence="3" id="KW-0472">Membrane</keyword>
<dbReference type="PROSITE" id="PS50887">
    <property type="entry name" value="GGDEF"/>
    <property type="match status" value="1"/>
</dbReference>
<dbReference type="Gene3D" id="3.30.70.270">
    <property type="match status" value="1"/>
</dbReference>
<organism evidence="5 6">
    <name type="scientific">Thiorhodovibrio winogradskyi</name>
    <dbReference type="NCBI Taxonomy" id="77007"/>
    <lineage>
        <taxon>Bacteria</taxon>
        <taxon>Pseudomonadati</taxon>
        <taxon>Pseudomonadota</taxon>
        <taxon>Gammaproteobacteria</taxon>
        <taxon>Chromatiales</taxon>
        <taxon>Chromatiaceae</taxon>
        <taxon>Thiorhodovibrio</taxon>
    </lineage>
</organism>
<evidence type="ECO:0000259" key="4">
    <source>
        <dbReference type="PROSITE" id="PS50887"/>
    </source>
</evidence>